<keyword evidence="2" id="KW-0472">Membrane</keyword>
<keyword evidence="2" id="KW-1133">Transmembrane helix</keyword>
<feature type="compositionally biased region" description="Low complexity" evidence="1">
    <location>
        <begin position="52"/>
        <end position="70"/>
    </location>
</feature>
<evidence type="ECO:0000313" key="3">
    <source>
        <dbReference type="EMBL" id="MXU90317.1"/>
    </source>
</evidence>
<evidence type="ECO:0000256" key="1">
    <source>
        <dbReference type="SAM" id="MobiDB-lite"/>
    </source>
</evidence>
<organism evidence="3">
    <name type="scientific">Ixodes ricinus</name>
    <name type="common">Common tick</name>
    <name type="synonym">Acarus ricinus</name>
    <dbReference type="NCBI Taxonomy" id="34613"/>
    <lineage>
        <taxon>Eukaryota</taxon>
        <taxon>Metazoa</taxon>
        <taxon>Ecdysozoa</taxon>
        <taxon>Arthropoda</taxon>
        <taxon>Chelicerata</taxon>
        <taxon>Arachnida</taxon>
        <taxon>Acari</taxon>
        <taxon>Parasitiformes</taxon>
        <taxon>Ixodida</taxon>
        <taxon>Ixodoidea</taxon>
        <taxon>Ixodidae</taxon>
        <taxon>Ixodinae</taxon>
        <taxon>Ixodes</taxon>
    </lineage>
</organism>
<name>A0A6B0UKN2_IXORI</name>
<evidence type="ECO:0000256" key="2">
    <source>
        <dbReference type="SAM" id="Phobius"/>
    </source>
</evidence>
<dbReference type="AlphaFoldDB" id="A0A6B0UKN2"/>
<feature type="region of interest" description="Disordered" evidence="1">
    <location>
        <begin position="52"/>
        <end position="72"/>
    </location>
</feature>
<protein>
    <submittedName>
        <fullName evidence="3">Putative secreted protein</fullName>
    </submittedName>
</protein>
<feature type="transmembrane region" description="Helical" evidence="2">
    <location>
        <begin position="6"/>
        <end position="32"/>
    </location>
</feature>
<reference evidence="3" key="1">
    <citation type="submission" date="2019-12" db="EMBL/GenBank/DDBJ databases">
        <title>An insight into the sialome of adult female Ixodes ricinus ticks feeding for 6 days.</title>
        <authorList>
            <person name="Perner J."/>
            <person name="Ribeiro J.M.C."/>
        </authorList>
    </citation>
    <scope>NUCLEOTIDE SEQUENCE</scope>
    <source>
        <strain evidence="3">Semi-engorged</strain>
        <tissue evidence="3">Salivary glands</tissue>
    </source>
</reference>
<proteinExistence type="predicted"/>
<accession>A0A6B0UKN2</accession>
<dbReference type="EMBL" id="GIFC01008234">
    <property type="protein sequence ID" value="MXU90317.1"/>
    <property type="molecule type" value="Transcribed_RNA"/>
</dbReference>
<sequence>MLADDLQVLLAYNLCYIVSSMIAFTMSLLLFFNARTAFARETFAWDMTSSMSLLSTPPSSTSSSSSDSSSIGWETAVCAGSPAAAPESGALNFSAAAIWACWLRSSILASPKTM</sequence>
<keyword evidence="2" id="KW-0812">Transmembrane</keyword>